<sequence>MWKKVVIIGAGPTGLLLAHYLLRREQYQVEIYERRDDPLRKEFEAERTFPINLQERGRKALRKIEGLENAITEESVWIYGTNSHSKKSRRIPRKQPLVCLDRNQLVKLILQHLEKTVDSNRLKLSFNSKLISLDDTKNTVNIEVENGEVLTVNYDRLVAADGARSRIRQHLVNKKGLESEVSYVPEDYKSVFFQQPSNPDLQLDRDTIHAQTLKDRTRMLLVPQPEDQLNGVIVFDTKNNPFENFSSQADVFEFMKTNFPFFSPCLSGEEAEALLERPIGKVLTVRCDRFHEDSKILMLGDAAHAVSPSLGQGCNAGLEDVLIFDQVLDQYQDNWEKTLPAFSEKRVPDAHALKELSDYAFPRRKILVAELFLRLKIKRFLNRLFPNLFKPFVFDLLLDSNISYREILQANQGWINRLKKADR</sequence>
<gene>
    <name evidence="8" type="ORF">FRE64_06620</name>
</gene>
<keyword evidence="9" id="KW-1185">Reference proteome</keyword>
<comment type="cofactor">
    <cofactor evidence="1">
        <name>FAD</name>
        <dbReference type="ChEBI" id="CHEBI:57692"/>
    </cofactor>
</comment>
<dbReference type="Proteomes" id="UP000318453">
    <property type="component" value="Chromosome"/>
</dbReference>
<dbReference type="EMBL" id="CP042326">
    <property type="protein sequence ID" value="QDZ39631.1"/>
    <property type="molecule type" value="Genomic_DNA"/>
</dbReference>
<proteinExistence type="predicted"/>
<keyword evidence="6 8" id="KW-0503">Monooxygenase</keyword>
<dbReference type="Pfam" id="PF01494">
    <property type="entry name" value="FAD_binding_3"/>
    <property type="match status" value="1"/>
</dbReference>
<dbReference type="PANTHER" id="PTHR46028">
    <property type="entry name" value="KYNURENINE 3-MONOOXYGENASE"/>
    <property type="match status" value="1"/>
</dbReference>
<evidence type="ECO:0000313" key="8">
    <source>
        <dbReference type="EMBL" id="QDZ39631.1"/>
    </source>
</evidence>
<organism evidence="8 9">
    <name type="scientific">Euhalothece natronophila Z-M001</name>
    <dbReference type="NCBI Taxonomy" id="522448"/>
    <lineage>
        <taxon>Bacteria</taxon>
        <taxon>Bacillati</taxon>
        <taxon>Cyanobacteriota</taxon>
        <taxon>Cyanophyceae</taxon>
        <taxon>Oscillatoriophycideae</taxon>
        <taxon>Chroococcales</taxon>
        <taxon>Halothecacae</taxon>
        <taxon>Halothece cluster</taxon>
        <taxon>Euhalothece</taxon>
    </lineage>
</organism>
<dbReference type="AlphaFoldDB" id="A0A5B8NM64"/>
<dbReference type="KEGG" id="enn:FRE64_06620"/>
<dbReference type="GO" id="GO:0070189">
    <property type="term" value="P:kynurenine metabolic process"/>
    <property type="evidence" value="ECO:0007669"/>
    <property type="project" value="TreeGrafter"/>
</dbReference>
<evidence type="ECO:0000256" key="3">
    <source>
        <dbReference type="ARBA" id="ARBA00022827"/>
    </source>
</evidence>
<evidence type="ECO:0000256" key="6">
    <source>
        <dbReference type="ARBA" id="ARBA00023033"/>
    </source>
</evidence>
<dbReference type="GO" id="GO:0071949">
    <property type="term" value="F:FAD binding"/>
    <property type="evidence" value="ECO:0007669"/>
    <property type="project" value="InterPro"/>
</dbReference>
<evidence type="ECO:0000259" key="7">
    <source>
        <dbReference type="Pfam" id="PF01494"/>
    </source>
</evidence>
<keyword evidence="3" id="KW-0274">FAD</keyword>
<reference evidence="8" key="1">
    <citation type="submission" date="2019-08" db="EMBL/GenBank/DDBJ databases">
        <title>Carotenoids and Carotenoid Binding Proteins in the Halophilic Cyanobacterium Euhalothece sp. ZM00.</title>
        <authorList>
            <person name="Cho S.M."/>
            <person name="Song J.Y."/>
            <person name="Park Y.-I."/>
        </authorList>
    </citation>
    <scope>NUCLEOTIDE SEQUENCE [LARGE SCALE GENOMIC DNA]</scope>
    <source>
        <strain evidence="8">Z-M001</strain>
    </source>
</reference>
<name>A0A5B8NM64_9CHRO</name>
<evidence type="ECO:0000256" key="5">
    <source>
        <dbReference type="ARBA" id="ARBA00023002"/>
    </source>
</evidence>
<evidence type="ECO:0000313" key="9">
    <source>
        <dbReference type="Proteomes" id="UP000318453"/>
    </source>
</evidence>
<accession>A0A5B8NM64</accession>
<protein>
    <submittedName>
        <fullName evidence="8">FAD-dependent monooxygenase</fullName>
    </submittedName>
</protein>
<evidence type="ECO:0000256" key="2">
    <source>
        <dbReference type="ARBA" id="ARBA00022630"/>
    </source>
</evidence>
<evidence type="ECO:0000256" key="1">
    <source>
        <dbReference type="ARBA" id="ARBA00001974"/>
    </source>
</evidence>
<dbReference type="RefSeq" id="WP_146295231.1">
    <property type="nucleotide sequence ID" value="NZ_CP042326.1"/>
</dbReference>
<keyword evidence="4" id="KW-0521">NADP</keyword>
<dbReference type="SUPFAM" id="SSF51905">
    <property type="entry name" value="FAD/NAD(P)-binding domain"/>
    <property type="match status" value="1"/>
</dbReference>
<dbReference type="PANTHER" id="PTHR46028:SF2">
    <property type="entry name" value="KYNURENINE 3-MONOOXYGENASE"/>
    <property type="match status" value="1"/>
</dbReference>
<dbReference type="InterPro" id="IPR002938">
    <property type="entry name" value="FAD-bd"/>
</dbReference>
<evidence type="ECO:0000256" key="4">
    <source>
        <dbReference type="ARBA" id="ARBA00022857"/>
    </source>
</evidence>
<dbReference type="InterPro" id="IPR036188">
    <property type="entry name" value="FAD/NAD-bd_sf"/>
</dbReference>
<dbReference type="PRINTS" id="PR00420">
    <property type="entry name" value="RNGMNOXGNASE"/>
</dbReference>
<dbReference type="OrthoDB" id="9782160at2"/>
<dbReference type="GO" id="GO:0004502">
    <property type="term" value="F:kynurenine 3-monooxygenase activity"/>
    <property type="evidence" value="ECO:0007669"/>
    <property type="project" value="TreeGrafter"/>
</dbReference>
<keyword evidence="5" id="KW-0560">Oxidoreductase</keyword>
<dbReference type="Gene3D" id="3.50.50.60">
    <property type="entry name" value="FAD/NAD(P)-binding domain"/>
    <property type="match status" value="1"/>
</dbReference>
<keyword evidence="2" id="KW-0285">Flavoprotein</keyword>
<feature type="domain" description="FAD-binding" evidence="7">
    <location>
        <begin position="4"/>
        <end position="322"/>
    </location>
</feature>